<evidence type="ECO:0000313" key="5">
    <source>
        <dbReference type="Proteomes" id="UP000198577"/>
    </source>
</evidence>
<sequence>MQSYNRSKGKIILVLLAFAVSLSGCSFISGNGLDKLPQSPIEQGPMEQNQLEVEEPERFDDVQQPEERRNDAIPEQLPRPLDKKTTVVISAVGDIMMHMPQIRAAEKPGGGYDFKDVFQEIKPYIENADIALANLETTIGTPEKGYSGYPRFSAPHELLEALRFAGFDVLTTANNHCLDWLEFGVVNTLNKMDEYGIMYTGTARSFEESERFLIVEKNEIKVGILAYTYGTNGMEALIPAEKLKYMVNYFNDFEKVRQDIKGIKAAGAEVIVVCMHWGNEYERMPSEEQKDLAHQLAEAGADIIFGSHPHVIQPIEIKNILVEGGMPKKVFVAYSLGNFISNQRERYTDSGVIMNVEIVKDHDSNTVSIGKIGYVPTWVYKYHQDGKAQYRILPVEKYINGAGELQGIDEQRIQAVWHETTSLLNNTEIEIEK</sequence>
<dbReference type="InterPro" id="IPR019079">
    <property type="entry name" value="Capsule_synth_CapA"/>
</dbReference>
<comment type="similarity">
    <text evidence="1">Belongs to the CapA family.</text>
</comment>
<organism evidence="4 5">
    <name type="scientific">Caldicoprobacter faecalis</name>
    <dbReference type="NCBI Taxonomy" id="937334"/>
    <lineage>
        <taxon>Bacteria</taxon>
        <taxon>Bacillati</taxon>
        <taxon>Bacillota</taxon>
        <taxon>Clostridia</taxon>
        <taxon>Caldicoprobacterales</taxon>
        <taxon>Caldicoprobacteraceae</taxon>
        <taxon>Caldicoprobacter</taxon>
    </lineage>
</organism>
<feature type="domain" description="Capsule synthesis protein CapA" evidence="3">
    <location>
        <begin position="88"/>
        <end position="343"/>
    </location>
</feature>
<evidence type="ECO:0000256" key="2">
    <source>
        <dbReference type="SAM" id="MobiDB-lite"/>
    </source>
</evidence>
<feature type="compositionally biased region" description="Basic and acidic residues" evidence="2">
    <location>
        <begin position="59"/>
        <end position="72"/>
    </location>
</feature>
<feature type="region of interest" description="Disordered" evidence="2">
    <location>
        <begin position="38"/>
        <end position="77"/>
    </location>
</feature>
<dbReference type="PANTHER" id="PTHR33393">
    <property type="entry name" value="POLYGLUTAMINE SYNTHESIS ACCESSORY PROTEIN RV0574C-RELATED"/>
    <property type="match status" value="1"/>
</dbReference>
<dbReference type="Proteomes" id="UP000198577">
    <property type="component" value="Unassembled WGS sequence"/>
</dbReference>
<evidence type="ECO:0000256" key="1">
    <source>
        <dbReference type="ARBA" id="ARBA00005662"/>
    </source>
</evidence>
<evidence type="ECO:0000259" key="3">
    <source>
        <dbReference type="SMART" id="SM00854"/>
    </source>
</evidence>
<proteinExistence type="inferred from homology"/>
<dbReference type="CDD" id="cd07381">
    <property type="entry name" value="MPP_CapA"/>
    <property type="match status" value="1"/>
</dbReference>
<name>A0A1I5XTD8_9FIRM</name>
<keyword evidence="5" id="KW-1185">Reference proteome</keyword>
<dbReference type="SMART" id="SM00854">
    <property type="entry name" value="PGA_cap"/>
    <property type="match status" value="1"/>
</dbReference>
<dbReference type="PANTHER" id="PTHR33393:SF12">
    <property type="entry name" value="CAPSULE BIOSYNTHESIS PROTEIN CAPA"/>
    <property type="match status" value="1"/>
</dbReference>
<dbReference type="SUPFAM" id="SSF56300">
    <property type="entry name" value="Metallo-dependent phosphatases"/>
    <property type="match status" value="1"/>
</dbReference>
<dbReference type="EMBL" id="FOXR01000030">
    <property type="protein sequence ID" value="SFQ35170.1"/>
    <property type="molecule type" value="Genomic_DNA"/>
</dbReference>
<reference evidence="4 5" key="1">
    <citation type="submission" date="2016-10" db="EMBL/GenBank/DDBJ databases">
        <authorList>
            <person name="de Groot N.N."/>
        </authorList>
    </citation>
    <scope>NUCLEOTIDE SEQUENCE [LARGE SCALE GENOMIC DNA]</scope>
    <source>
        <strain evidence="4 5">DSM 20678</strain>
    </source>
</reference>
<dbReference type="PROSITE" id="PS51257">
    <property type="entry name" value="PROKAR_LIPOPROTEIN"/>
    <property type="match status" value="1"/>
</dbReference>
<dbReference type="STRING" id="937334.SAMN05444406_13017"/>
<dbReference type="Pfam" id="PF09587">
    <property type="entry name" value="PGA_cap"/>
    <property type="match status" value="1"/>
</dbReference>
<accession>A0A1I5XTD8</accession>
<dbReference type="InterPro" id="IPR029052">
    <property type="entry name" value="Metallo-depent_PP-like"/>
</dbReference>
<dbReference type="Gene3D" id="3.60.21.10">
    <property type="match status" value="1"/>
</dbReference>
<dbReference type="AlphaFoldDB" id="A0A1I5XTD8"/>
<protein>
    <submittedName>
        <fullName evidence="4">Poly-gamma-glutamate synthesis protein (Capsule biosynthesis protein)</fullName>
    </submittedName>
</protein>
<gene>
    <name evidence="4" type="ORF">SAMN05444406_13017</name>
</gene>
<dbReference type="InterPro" id="IPR052169">
    <property type="entry name" value="CW_Biosynth-Accessory"/>
</dbReference>
<dbReference type="RefSeq" id="WP_207649002.1">
    <property type="nucleotide sequence ID" value="NZ_FOXR01000030.1"/>
</dbReference>
<evidence type="ECO:0000313" key="4">
    <source>
        <dbReference type="EMBL" id="SFQ35170.1"/>
    </source>
</evidence>